<sequence length="290" mass="30535">MSVETPLKAQVLAAALPWLKQMHGKIVVVKYGGNAMTDDVLKAAFAADMVFLRNCGIFPVVVHGGGPQITAMLKRLGIEGDFKGGFRVTTPEVLDVVRMVLFGQVGRELVGLINAHGPYAVGITGEDAQLFTAVRRDVQVDGVATDIGLVGDVESVDADALRDLIAAGRIPVVSTIAPDRDGVVHNINADTAAAALAEALGAEKLVVLTDVEGLYTRWPDRDSLVSQIDTATLTELMPTLETGMVPKIEACMRAVLGGVPSAHVIDGRVEHCVLVELLTDEGTGTKVIPA</sequence>
<evidence type="ECO:0000259" key="10">
    <source>
        <dbReference type="Pfam" id="PF00696"/>
    </source>
</evidence>
<gene>
    <name evidence="9" type="primary">argB</name>
    <name evidence="11" type="ORF">BHQ17_03950</name>
</gene>
<comment type="caution">
    <text evidence="11">The sequence shown here is derived from an EMBL/GenBank/DDBJ whole genome shotgun (WGS) entry which is preliminary data.</text>
</comment>
<evidence type="ECO:0000256" key="8">
    <source>
        <dbReference type="ARBA" id="ARBA00048141"/>
    </source>
</evidence>
<evidence type="ECO:0000256" key="6">
    <source>
        <dbReference type="ARBA" id="ARBA00022777"/>
    </source>
</evidence>
<dbReference type="OrthoDB" id="9803155at2"/>
<evidence type="ECO:0000256" key="5">
    <source>
        <dbReference type="ARBA" id="ARBA00022741"/>
    </source>
</evidence>
<feature type="site" description="Transition state stabilizer" evidence="9">
    <location>
        <position position="247"/>
    </location>
</feature>
<dbReference type="Pfam" id="PF00696">
    <property type="entry name" value="AA_kinase"/>
    <property type="match status" value="1"/>
</dbReference>
<comment type="pathway">
    <text evidence="1 9">Amino-acid biosynthesis; L-arginine biosynthesis; N(2)-acetyl-L-ornithine from L-glutamate: step 2/4.</text>
</comment>
<dbReference type="InterPro" id="IPR001048">
    <property type="entry name" value="Asp/Glu/Uridylate_kinase"/>
</dbReference>
<dbReference type="SUPFAM" id="SSF53633">
    <property type="entry name" value="Carbamate kinase-like"/>
    <property type="match status" value="1"/>
</dbReference>
<feature type="site" description="Transition state stabilizer" evidence="9">
    <location>
        <position position="30"/>
    </location>
</feature>
<dbReference type="InterPro" id="IPR036393">
    <property type="entry name" value="AceGlu_kinase-like_sf"/>
</dbReference>
<accession>A0A1E3S2C0</accession>
<dbReference type="PRINTS" id="PR00474">
    <property type="entry name" value="GLU5KINASE"/>
</dbReference>
<reference evidence="12" key="1">
    <citation type="submission" date="2016-09" db="EMBL/GenBank/DDBJ databases">
        <authorList>
            <person name="Greninger A.L."/>
            <person name="Jerome K.R."/>
            <person name="Mcnair B."/>
            <person name="Wallis C."/>
            <person name="Fang F."/>
        </authorList>
    </citation>
    <scope>NUCLEOTIDE SEQUENCE [LARGE SCALE GENOMIC DNA]</scope>
    <source>
        <strain evidence="12">M7</strain>
    </source>
</reference>
<evidence type="ECO:0000256" key="4">
    <source>
        <dbReference type="ARBA" id="ARBA00022679"/>
    </source>
</evidence>
<feature type="binding site" evidence="9">
    <location>
        <begin position="65"/>
        <end position="66"/>
    </location>
    <ligand>
        <name>substrate</name>
    </ligand>
</feature>
<dbReference type="GO" id="GO:0005737">
    <property type="term" value="C:cytoplasm"/>
    <property type="evidence" value="ECO:0007669"/>
    <property type="project" value="UniProtKB-SubCell"/>
</dbReference>
<keyword evidence="3 9" id="KW-0028">Amino-acid biosynthesis</keyword>
<evidence type="ECO:0000256" key="2">
    <source>
        <dbReference type="ARBA" id="ARBA00022571"/>
    </source>
</evidence>
<proteinExistence type="inferred from homology"/>
<comment type="similarity">
    <text evidence="9">Belongs to the acetylglutamate kinase family. ArgB subfamily.</text>
</comment>
<comment type="catalytic activity">
    <reaction evidence="8 9">
        <text>N-acetyl-L-glutamate + ATP = N-acetyl-L-glutamyl 5-phosphate + ADP</text>
        <dbReference type="Rhea" id="RHEA:14629"/>
        <dbReference type="ChEBI" id="CHEBI:30616"/>
        <dbReference type="ChEBI" id="CHEBI:44337"/>
        <dbReference type="ChEBI" id="CHEBI:57936"/>
        <dbReference type="ChEBI" id="CHEBI:456216"/>
        <dbReference type="EC" id="2.7.2.8"/>
    </reaction>
</comment>
<dbReference type="PANTHER" id="PTHR23342:SF0">
    <property type="entry name" value="N-ACETYLGLUTAMATE SYNTHASE, MITOCHONDRIAL"/>
    <property type="match status" value="1"/>
</dbReference>
<feature type="binding site" evidence="9">
    <location>
        <position position="87"/>
    </location>
    <ligand>
        <name>substrate</name>
    </ligand>
</feature>
<dbReference type="CDD" id="cd04250">
    <property type="entry name" value="AAK_NAGK-C"/>
    <property type="match status" value="1"/>
</dbReference>
<dbReference type="InterPro" id="IPR037528">
    <property type="entry name" value="ArgB"/>
</dbReference>
<comment type="subcellular location">
    <subcellularLocation>
        <location evidence="9">Cytoplasm</location>
    </subcellularLocation>
</comment>
<dbReference type="PANTHER" id="PTHR23342">
    <property type="entry name" value="N-ACETYLGLUTAMATE SYNTHASE"/>
    <property type="match status" value="1"/>
</dbReference>
<keyword evidence="12" id="KW-1185">Reference proteome</keyword>
<dbReference type="EC" id="2.7.2.8" evidence="9"/>
<dbReference type="EMBL" id="MIGZ01000013">
    <property type="protein sequence ID" value="ODQ95747.1"/>
    <property type="molecule type" value="Genomic_DNA"/>
</dbReference>
<evidence type="ECO:0000313" key="12">
    <source>
        <dbReference type="Proteomes" id="UP000094243"/>
    </source>
</evidence>
<dbReference type="Proteomes" id="UP000094243">
    <property type="component" value="Unassembled WGS sequence"/>
</dbReference>
<dbReference type="RefSeq" id="WP_069403925.1">
    <property type="nucleotide sequence ID" value="NZ_JBHRZJ010000017.1"/>
</dbReference>
<evidence type="ECO:0000256" key="1">
    <source>
        <dbReference type="ARBA" id="ARBA00004828"/>
    </source>
</evidence>
<dbReference type="InterPro" id="IPR004662">
    <property type="entry name" value="AcgluKinase_fam"/>
</dbReference>
<dbReference type="HAMAP" id="MF_00082">
    <property type="entry name" value="ArgB"/>
    <property type="match status" value="1"/>
</dbReference>
<protein>
    <recommendedName>
        <fullName evidence="9">Acetylglutamate kinase</fullName>
        <ecNumber evidence="9">2.7.2.8</ecNumber>
    </recommendedName>
    <alternativeName>
        <fullName evidence="9">N-acetyl-L-glutamate 5-phosphotransferase</fullName>
    </alternativeName>
    <alternativeName>
        <fullName evidence="9">NAG kinase</fullName>
        <shortName evidence="9">NAGK</shortName>
    </alternativeName>
</protein>
<dbReference type="GO" id="GO:0005524">
    <property type="term" value="F:ATP binding"/>
    <property type="evidence" value="ECO:0007669"/>
    <property type="project" value="UniProtKB-UniRule"/>
</dbReference>
<dbReference type="PIRSF" id="PIRSF000728">
    <property type="entry name" value="NAGK"/>
    <property type="match status" value="1"/>
</dbReference>
<keyword evidence="5 9" id="KW-0547">Nucleotide-binding</keyword>
<dbReference type="NCBIfam" id="TIGR00761">
    <property type="entry name" value="argB"/>
    <property type="match status" value="1"/>
</dbReference>
<dbReference type="InterPro" id="IPR041727">
    <property type="entry name" value="NAGK-C"/>
</dbReference>
<dbReference type="GO" id="GO:0042450">
    <property type="term" value="P:L-arginine biosynthetic process via ornithine"/>
    <property type="evidence" value="ECO:0007669"/>
    <property type="project" value="UniProtKB-UniRule"/>
</dbReference>
<feature type="domain" description="Aspartate/glutamate/uridylate kinase" evidence="10">
    <location>
        <begin position="25"/>
        <end position="266"/>
    </location>
</feature>
<feature type="binding site" evidence="9">
    <location>
        <position position="186"/>
    </location>
    <ligand>
        <name>substrate</name>
    </ligand>
</feature>
<name>A0A1E3S2C0_9MYCO</name>
<dbReference type="UniPathway" id="UPA00068">
    <property type="reaction ID" value="UER00107"/>
</dbReference>
<keyword evidence="7 9" id="KW-0067">ATP-binding</keyword>
<evidence type="ECO:0000256" key="7">
    <source>
        <dbReference type="ARBA" id="ARBA00022840"/>
    </source>
</evidence>
<evidence type="ECO:0000256" key="3">
    <source>
        <dbReference type="ARBA" id="ARBA00022605"/>
    </source>
</evidence>
<dbReference type="AlphaFoldDB" id="A0A1E3S2C0"/>
<comment type="function">
    <text evidence="9">Catalyzes the ATP-dependent phosphorylation of N-acetyl-L-glutamate.</text>
</comment>
<keyword evidence="4 9" id="KW-0808">Transferase</keyword>
<dbReference type="GO" id="GO:0003991">
    <property type="term" value="F:acetylglutamate kinase activity"/>
    <property type="evidence" value="ECO:0007669"/>
    <property type="project" value="UniProtKB-UniRule"/>
</dbReference>
<evidence type="ECO:0000313" key="11">
    <source>
        <dbReference type="EMBL" id="ODQ95747.1"/>
    </source>
</evidence>
<keyword evidence="9" id="KW-0963">Cytoplasm</keyword>
<keyword evidence="6 9" id="KW-0418">Kinase</keyword>
<keyword evidence="2 9" id="KW-0055">Arginine biosynthesis</keyword>
<organism evidence="11 12">
    <name type="scientific">Mycolicibacterium holsaticum</name>
    <dbReference type="NCBI Taxonomy" id="152142"/>
    <lineage>
        <taxon>Bacteria</taxon>
        <taxon>Bacillati</taxon>
        <taxon>Actinomycetota</taxon>
        <taxon>Actinomycetes</taxon>
        <taxon>Mycobacteriales</taxon>
        <taxon>Mycobacteriaceae</taxon>
        <taxon>Mycolicibacterium</taxon>
    </lineage>
</organism>
<dbReference type="Gene3D" id="3.40.1160.10">
    <property type="entry name" value="Acetylglutamate kinase-like"/>
    <property type="match status" value="1"/>
</dbReference>
<dbReference type="InterPro" id="IPR001057">
    <property type="entry name" value="Glu/AcGlu_kinase"/>
</dbReference>
<evidence type="ECO:0000256" key="9">
    <source>
        <dbReference type="HAMAP-Rule" id="MF_00082"/>
    </source>
</evidence>
<dbReference type="FunFam" id="3.40.1160.10:FF:000004">
    <property type="entry name" value="Acetylglutamate kinase"/>
    <property type="match status" value="1"/>
</dbReference>